<dbReference type="Pfam" id="PF15866">
    <property type="entry name" value="DUF4729"/>
    <property type="match status" value="1"/>
</dbReference>
<dbReference type="EMBL" id="VTPC01090741">
    <property type="protein sequence ID" value="KAF2881413.1"/>
    <property type="molecule type" value="Genomic_DNA"/>
</dbReference>
<dbReference type="SUPFAM" id="SSF57850">
    <property type="entry name" value="RING/U-box"/>
    <property type="match status" value="1"/>
</dbReference>
<dbReference type="OrthoDB" id="6762376at2759"/>
<dbReference type="InterPro" id="IPR013083">
    <property type="entry name" value="Znf_RING/FYVE/PHD"/>
</dbReference>
<evidence type="ECO:0000259" key="1">
    <source>
        <dbReference type="Pfam" id="PF15866"/>
    </source>
</evidence>
<comment type="caution">
    <text evidence="2">The sequence shown here is derived from an EMBL/GenBank/DDBJ whole genome shotgun (WGS) entry which is preliminary data.</text>
</comment>
<sequence>MAANDIHPAGGYRCGICGQKFHHPSLIYCCDYGHFFCQKCYKQEYYTGKDPVCPHHCCKASIYRMDKYIATTRGSVTKKRGKKMFPEPDSIVRESVNEATSKRSFHSYLRGDTCSTHSLSHLSRKPVNCPYPGCEKTIAITAVDGHFKYEHKFVACISTCFDTRNGLEFNPHDVKYNEKLCIVLINIVDEEDQNGVERSIHEMGSAKPVMLVMATRVPFYQLNEYDEAEEDEDEDEEEEILEEFQEYNCHAVDKILLWVASNVPTKCKYTIAVSTPCKAIRLKYFGTISQINDNCVKLCEDGRGLILNQPHAIGMTNNGKKPLSMDIVLHREDSTPEVEQ</sequence>
<protein>
    <recommendedName>
        <fullName evidence="1">DUF4729 domain-containing protein</fullName>
    </recommendedName>
</protein>
<gene>
    <name evidence="2" type="ORF">ILUMI_24753</name>
</gene>
<dbReference type="AlphaFoldDB" id="A0A8K0G0K8"/>
<proteinExistence type="predicted"/>
<feature type="domain" description="DUF4729" evidence="1">
    <location>
        <begin position="128"/>
        <end position="275"/>
    </location>
</feature>
<evidence type="ECO:0000313" key="2">
    <source>
        <dbReference type="EMBL" id="KAF2881413.1"/>
    </source>
</evidence>
<dbReference type="Gene3D" id="3.30.40.10">
    <property type="entry name" value="Zinc/RING finger domain, C3HC4 (zinc finger)"/>
    <property type="match status" value="1"/>
</dbReference>
<accession>A0A8K0G0K8</accession>
<organism evidence="2 3">
    <name type="scientific">Ignelater luminosus</name>
    <name type="common">Cucubano</name>
    <name type="synonym">Pyrophorus luminosus</name>
    <dbReference type="NCBI Taxonomy" id="2038154"/>
    <lineage>
        <taxon>Eukaryota</taxon>
        <taxon>Metazoa</taxon>
        <taxon>Ecdysozoa</taxon>
        <taxon>Arthropoda</taxon>
        <taxon>Hexapoda</taxon>
        <taxon>Insecta</taxon>
        <taxon>Pterygota</taxon>
        <taxon>Neoptera</taxon>
        <taxon>Endopterygota</taxon>
        <taxon>Coleoptera</taxon>
        <taxon>Polyphaga</taxon>
        <taxon>Elateriformia</taxon>
        <taxon>Elateroidea</taxon>
        <taxon>Elateridae</taxon>
        <taxon>Agrypninae</taxon>
        <taxon>Pyrophorini</taxon>
        <taxon>Ignelater</taxon>
    </lineage>
</organism>
<dbReference type="InterPro" id="IPR031732">
    <property type="entry name" value="DUF4729"/>
</dbReference>
<name>A0A8K0G0K8_IGNLU</name>
<reference evidence="2" key="1">
    <citation type="submission" date="2019-08" db="EMBL/GenBank/DDBJ databases">
        <title>The genome of the North American firefly Photinus pyralis.</title>
        <authorList>
            <consortium name="Photinus pyralis genome working group"/>
            <person name="Fallon T.R."/>
            <person name="Sander Lower S.E."/>
            <person name="Weng J.-K."/>
        </authorList>
    </citation>
    <scope>NUCLEOTIDE SEQUENCE</scope>
    <source>
        <strain evidence="2">TRF0915ILg1</strain>
        <tissue evidence="2">Whole body</tissue>
    </source>
</reference>
<dbReference type="Proteomes" id="UP000801492">
    <property type="component" value="Unassembled WGS sequence"/>
</dbReference>
<evidence type="ECO:0000313" key="3">
    <source>
        <dbReference type="Proteomes" id="UP000801492"/>
    </source>
</evidence>
<keyword evidence="3" id="KW-1185">Reference proteome</keyword>